<proteinExistence type="predicted"/>
<sequence>MDLKEIDGQVYVIEVNDNPSIDHHVEDAFLGDLLYDRIMTEFLRRIQMRGF</sequence>
<gene>
    <name evidence="1" type="ORF">ERS013165_00653</name>
    <name evidence="2" type="ORF">ERS013201_01066</name>
</gene>
<name>A0A655P986_VIBCL</name>
<evidence type="ECO:0000313" key="4">
    <source>
        <dbReference type="Proteomes" id="UP000046067"/>
    </source>
</evidence>
<dbReference type="GO" id="GO:0016740">
    <property type="term" value="F:transferase activity"/>
    <property type="evidence" value="ECO:0007669"/>
    <property type="project" value="UniProtKB-KW"/>
</dbReference>
<dbReference type="Proteomes" id="UP000044806">
    <property type="component" value="Unassembled WGS sequence"/>
</dbReference>
<evidence type="ECO:0000313" key="3">
    <source>
        <dbReference type="Proteomes" id="UP000044806"/>
    </source>
</evidence>
<protein>
    <submittedName>
        <fullName evidence="1">Ribosomal protein S6 glutaminyl transferase-like protein</fullName>
    </submittedName>
</protein>
<evidence type="ECO:0000313" key="2">
    <source>
        <dbReference type="EMBL" id="CSB82961.1"/>
    </source>
</evidence>
<evidence type="ECO:0000313" key="1">
    <source>
        <dbReference type="EMBL" id="CRZ96317.1"/>
    </source>
</evidence>
<dbReference type="SUPFAM" id="SSF56059">
    <property type="entry name" value="Glutathione synthetase ATP-binding domain-like"/>
    <property type="match status" value="1"/>
</dbReference>
<dbReference type="EMBL" id="CWQJ01000005">
    <property type="protein sequence ID" value="CSB82961.1"/>
    <property type="molecule type" value="Genomic_DNA"/>
</dbReference>
<dbReference type="EMBL" id="CWOW01000002">
    <property type="protein sequence ID" value="CRZ96317.1"/>
    <property type="molecule type" value="Genomic_DNA"/>
</dbReference>
<organism evidence="1 3">
    <name type="scientific">Vibrio cholerae</name>
    <dbReference type="NCBI Taxonomy" id="666"/>
    <lineage>
        <taxon>Bacteria</taxon>
        <taxon>Pseudomonadati</taxon>
        <taxon>Pseudomonadota</taxon>
        <taxon>Gammaproteobacteria</taxon>
        <taxon>Vibrionales</taxon>
        <taxon>Vibrionaceae</taxon>
        <taxon>Vibrio</taxon>
    </lineage>
</organism>
<dbReference type="Proteomes" id="UP000046067">
    <property type="component" value="Unassembled WGS sequence"/>
</dbReference>
<reference evidence="3 4" key="1">
    <citation type="submission" date="2015-07" db="EMBL/GenBank/DDBJ databases">
        <authorList>
            <consortium name="Pathogen Informatics"/>
        </authorList>
    </citation>
    <scope>NUCLEOTIDE SEQUENCE [LARGE SCALE GENOMIC DNA]</scope>
    <source>
        <strain evidence="2 4">A325</strain>
        <strain evidence="1 3">A51</strain>
    </source>
</reference>
<accession>A0A655P986</accession>
<dbReference type="AlphaFoldDB" id="A0A655P986"/>
<keyword evidence="1" id="KW-0808">Transferase</keyword>